<evidence type="ECO:0000313" key="1">
    <source>
        <dbReference type="EMBL" id="GIY21331.1"/>
    </source>
</evidence>
<comment type="caution">
    <text evidence="1">The sequence shown here is derived from an EMBL/GenBank/DDBJ whole genome shotgun (WGS) entry which is preliminary data.</text>
</comment>
<name>A0AAV4RKB1_9ARAC</name>
<dbReference type="Proteomes" id="UP001054837">
    <property type="component" value="Unassembled WGS sequence"/>
</dbReference>
<reference evidence="1 2" key="1">
    <citation type="submission" date="2021-06" db="EMBL/GenBank/DDBJ databases">
        <title>Caerostris darwini draft genome.</title>
        <authorList>
            <person name="Kono N."/>
            <person name="Arakawa K."/>
        </authorList>
    </citation>
    <scope>NUCLEOTIDE SEQUENCE [LARGE SCALE GENOMIC DNA]</scope>
</reference>
<organism evidence="1 2">
    <name type="scientific">Caerostris darwini</name>
    <dbReference type="NCBI Taxonomy" id="1538125"/>
    <lineage>
        <taxon>Eukaryota</taxon>
        <taxon>Metazoa</taxon>
        <taxon>Ecdysozoa</taxon>
        <taxon>Arthropoda</taxon>
        <taxon>Chelicerata</taxon>
        <taxon>Arachnida</taxon>
        <taxon>Araneae</taxon>
        <taxon>Araneomorphae</taxon>
        <taxon>Entelegynae</taxon>
        <taxon>Araneoidea</taxon>
        <taxon>Araneidae</taxon>
        <taxon>Caerostris</taxon>
    </lineage>
</organism>
<keyword evidence="2" id="KW-1185">Reference proteome</keyword>
<gene>
    <name evidence="1" type="ORF">CDAR_79341</name>
</gene>
<protein>
    <submittedName>
        <fullName evidence="1">Uncharacterized protein</fullName>
    </submittedName>
</protein>
<dbReference type="AlphaFoldDB" id="A0AAV4RKB1"/>
<sequence length="100" mass="11819">MLIRFPKGFGETSRIRLRNISISMLHEELTLPKLNLQTQWRQQKTRCSLEGATFICHPCRHRARRQNRSSISGKMNIILQVKKIPDREKKRDKKAHSVLK</sequence>
<proteinExistence type="predicted"/>
<accession>A0AAV4RKB1</accession>
<dbReference type="EMBL" id="BPLQ01006290">
    <property type="protein sequence ID" value="GIY21331.1"/>
    <property type="molecule type" value="Genomic_DNA"/>
</dbReference>
<evidence type="ECO:0000313" key="2">
    <source>
        <dbReference type="Proteomes" id="UP001054837"/>
    </source>
</evidence>